<keyword evidence="1" id="KW-0808">Transferase</keyword>
<dbReference type="AlphaFoldDB" id="A0A367JD61"/>
<dbReference type="InterPro" id="IPR016024">
    <property type="entry name" value="ARM-type_fold"/>
</dbReference>
<name>A0A367JD61_RHIST</name>
<gene>
    <name evidence="6" type="ORF">CU098_001108</name>
</gene>
<evidence type="ECO:0000256" key="3">
    <source>
        <dbReference type="SAM" id="MobiDB-lite"/>
    </source>
</evidence>
<dbReference type="InterPro" id="IPR011009">
    <property type="entry name" value="Kinase-like_dom_sf"/>
</dbReference>
<sequence length="919" mass="105200">MLFELLTKYSSSIENNSCSSCQPLMNGLRQLVPFLNQENEDGIVSVYDTLHKMVIDKFHASAQAYFHYLYLDIHISHKDSMPTTSMVTTATLRILRILSKYGTSLQDVYDKNVDTVRVNLWKHVTPQLFAQLNHPSEFVRQTISRFILVICESDPRELMYDVIVSTNSSKTNRETIKTLEMITNHIKARDALLWVSTTQMAEEIQAMTVLIEEAIIDMIGTLQFDVMQKFRDLDAIYVKLAKTSMEASEKEKIFMENYRSCMDHTIGCVDSFMESLNSIERDNILTPHHEWFLKTYGKYIKEAHALLLNPTCAKEYREGWTLFQNVHGVLMADTHKLRILELSQVSPYLYSLKSTSIGMPGHSNPNLWIDSFGTNVVVIPTKTKPKKLDFRGSDGKRYTYLFKGHEDLHLDERIMQLLTTTNGLLSENRTTASRGMRARTYAVIPLRDRSGMIQWVDDATPLFALYKQWQKRESAAHMVLTNDKPNEATLAAIAKRPTEQFNERVYAALKEAGLRVSSNRKNWPKHILRKVYSELAKETPKDLLEKELYYSSPTAEEWINKSNSFARSLAVTSMIGYIIGLGDRHLDNMLVDFKSGEMVHIDYGVCFEKGRSLRVPERVPYRLTQNLFSALGVLGVDGPFRAAAEETMRVLRKHKEVLITLLDAFVYDPLVDWEYEAEEAGHRQMKELQRSLGLLAVQINQNHAQLGYDYQTIADQLTDLEESVRRWQVFGSDYVVDDEESEEDEDPATGDFEQNGNETAGYQVPIYVLETVKEQLLSFRSIVSKARSPLEGILPLLESIIIIEADEDNELLPAQKAAKSVFDVLARMNEQLKRLEKQIGANRDCDSEWTYAQLSEFVQLTQKLYREYCSSLKILEEFGPEKTSGMSAVITEESNLSIIPAIDDTEQTEHHRDAAESQT</sequence>
<dbReference type="PANTHER" id="PTHR11139">
    <property type="entry name" value="ATAXIA TELANGIECTASIA MUTATED ATM -RELATED"/>
    <property type="match status" value="1"/>
</dbReference>
<dbReference type="InterPro" id="IPR018936">
    <property type="entry name" value="PI3/4_kinase_CS"/>
</dbReference>
<dbReference type="InterPro" id="IPR050517">
    <property type="entry name" value="DDR_Repair_Kinase"/>
</dbReference>
<evidence type="ECO:0000259" key="4">
    <source>
        <dbReference type="PROSITE" id="PS50290"/>
    </source>
</evidence>
<feature type="domain" description="PI3K/PI4K catalytic" evidence="4">
    <location>
        <begin position="372"/>
        <end position="714"/>
    </location>
</feature>
<feature type="region of interest" description="Disordered" evidence="3">
    <location>
        <begin position="737"/>
        <end position="757"/>
    </location>
</feature>
<reference evidence="6 7" key="1">
    <citation type="journal article" date="2018" name="G3 (Bethesda)">
        <title>Phylogenetic and Phylogenomic Definition of Rhizopus Species.</title>
        <authorList>
            <person name="Gryganskyi A.P."/>
            <person name="Golan J."/>
            <person name="Dolatabadi S."/>
            <person name="Mondo S."/>
            <person name="Robb S."/>
            <person name="Idnurm A."/>
            <person name="Muszewska A."/>
            <person name="Steczkiewicz K."/>
            <person name="Masonjones S."/>
            <person name="Liao H.L."/>
            <person name="Gajdeczka M.T."/>
            <person name="Anike F."/>
            <person name="Vuek A."/>
            <person name="Anishchenko I.M."/>
            <person name="Voigt K."/>
            <person name="de Hoog G.S."/>
            <person name="Smith M.E."/>
            <person name="Heitman J."/>
            <person name="Vilgalys R."/>
            <person name="Stajich J.E."/>
        </authorList>
    </citation>
    <scope>NUCLEOTIDE SEQUENCE [LARGE SCALE GENOMIC DNA]</scope>
    <source>
        <strain evidence="6 7">LSU 92-RS-03</strain>
    </source>
</reference>
<dbReference type="PANTHER" id="PTHR11139:SF71">
    <property type="entry name" value="SERINE_THREONINE-PROTEIN KINASE SMG1"/>
    <property type="match status" value="1"/>
</dbReference>
<dbReference type="Gene3D" id="3.30.1010.10">
    <property type="entry name" value="Phosphatidylinositol 3-kinase Catalytic Subunit, Chain A, domain 4"/>
    <property type="match status" value="1"/>
</dbReference>
<proteinExistence type="predicted"/>
<dbReference type="GO" id="GO:0000184">
    <property type="term" value="P:nuclear-transcribed mRNA catabolic process, nonsense-mediated decay"/>
    <property type="evidence" value="ECO:0007669"/>
    <property type="project" value="InterPro"/>
</dbReference>
<feature type="domain" description="FAT" evidence="5">
    <location>
        <begin position="1"/>
        <end position="168"/>
    </location>
</feature>
<evidence type="ECO:0000256" key="2">
    <source>
        <dbReference type="ARBA" id="ARBA00022777"/>
    </source>
</evidence>
<dbReference type="Proteomes" id="UP000253551">
    <property type="component" value="Unassembled WGS sequence"/>
</dbReference>
<dbReference type="PROSITE" id="PS00916">
    <property type="entry name" value="PI3_4_KINASE_2"/>
    <property type="match status" value="1"/>
</dbReference>
<evidence type="ECO:0000259" key="5">
    <source>
        <dbReference type="PROSITE" id="PS51189"/>
    </source>
</evidence>
<dbReference type="InterPro" id="IPR036940">
    <property type="entry name" value="PI3/4_kinase_cat_sf"/>
</dbReference>
<dbReference type="OrthoDB" id="381190at2759"/>
<evidence type="ECO:0000313" key="7">
    <source>
        <dbReference type="Proteomes" id="UP000253551"/>
    </source>
</evidence>
<evidence type="ECO:0000256" key="1">
    <source>
        <dbReference type="ARBA" id="ARBA00022679"/>
    </source>
</evidence>
<feature type="compositionally biased region" description="Acidic residues" evidence="3">
    <location>
        <begin position="737"/>
        <end position="748"/>
    </location>
</feature>
<feature type="non-terminal residue" evidence="6">
    <location>
        <position position="919"/>
    </location>
</feature>
<dbReference type="Pfam" id="PF00454">
    <property type="entry name" value="PI3_PI4_kinase"/>
    <property type="match status" value="1"/>
</dbReference>
<dbReference type="GO" id="GO:0005634">
    <property type="term" value="C:nucleus"/>
    <property type="evidence" value="ECO:0007669"/>
    <property type="project" value="TreeGrafter"/>
</dbReference>
<dbReference type="GO" id="GO:0004674">
    <property type="term" value="F:protein serine/threonine kinase activity"/>
    <property type="evidence" value="ECO:0007669"/>
    <property type="project" value="InterPro"/>
</dbReference>
<keyword evidence="2" id="KW-0418">Kinase</keyword>
<dbReference type="InterPro" id="IPR000403">
    <property type="entry name" value="PI3/4_kinase_cat_dom"/>
</dbReference>
<dbReference type="STRING" id="4846.A0A367JD61"/>
<accession>A0A367JD61</accession>
<dbReference type="CDD" id="cd05170">
    <property type="entry name" value="PIKKc_SMG1"/>
    <property type="match status" value="1"/>
</dbReference>
<comment type="caution">
    <text evidence="6">The sequence shown here is derived from an EMBL/GenBank/DDBJ whole genome shotgun (WGS) entry which is preliminary data.</text>
</comment>
<dbReference type="SMART" id="SM00146">
    <property type="entry name" value="PI3Kc"/>
    <property type="match status" value="1"/>
</dbReference>
<evidence type="ECO:0008006" key="8">
    <source>
        <dbReference type="Google" id="ProtNLM"/>
    </source>
</evidence>
<dbReference type="SUPFAM" id="SSF48371">
    <property type="entry name" value="ARM repeat"/>
    <property type="match status" value="1"/>
</dbReference>
<dbReference type="InterPro" id="IPR039414">
    <property type="entry name" value="SMG1_PIKKc"/>
</dbReference>
<dbReference type="PROSITE" id="PS50290">
    <property type="entry name" value="PI3_4_KINASE_3"/>
    <property type="match status" value="1"/>
</dbReference>
<dbReference type="Gene3D" id="1.10.1070.11">
    <property type="entry name" value="Phosphatidylinositol 3-/4-kinase, catalytic domain"/>
    <property type="match status" value="1"/>
</dbReference>
<keyword evidence="7" id="KW-1185">Reference proteome</keyword>
<dbReference type="InterPro" id="IPR014009">
    <property type="entry name" value="PIK_FAT"/>
</dbReference>
<dbReference type="PROSITE" id="PS51189">
    <property type="entry name" value="FAT"/>
    <property type="match status" value="1"/>
</dbReference>
<dbReference type="EMBL" id="PJQM01003641">
    <property type="protein sequence ID" value="RCH87825.1"/>
    <property type="molecule type" value="Genomic_DNA"/>
</dbReference>
<protein>
    <recommendedName>
        <fullName evidence="8">PI3K/PI4K catalytic domain-containing protein</fullName>
    </recommendedName>
</protein>
<organism evidence="6 7">
    <name type="scientific">Rhizopus stolonifer</name>
    <name type="common">Rhizopus nigricans</name>
    <dbReference type="NCBI Taxonomy" id="4846"/>
    <lineage>
        <taxon>Eukaryota</taxon>
        <taxon>Fungi</taxon>
        <taxon>Fungi incertae sedis</taxon>
        <taxon>Mucoromycota</taxon>
        <taxon>Mucoromycotina</taxon>
        <taxon>Mucoromycetes</taxon>
        <taxon>Mucorales</taxon>
        <taxon>Mucorineae</taxon>
        <taxon>Rhizopodaceae</taxon>
        <taxon>Rhizopus</taxon>
    </lineage>
</organism>
<evidence type="ECO:0000313" key="6">
    <source>
        <dbReference type="EMBL" id="RCH87825.1"/>
    </source>
</evidence>
<dbReference type="SUPFAM" id="SSF56112">
    <property type="entry name" value="Protein kinase-like (PK-like)"/>
    <property type="match status" value="1"/>
</dbReference>